<dbReference type="InterPro" id="IPR044000">
    <property type="entry name" value="Phage_tube_2"/>
</dbReference>
<keyword evidence="2" id="KW-1185">Reference proteome</keyword>
<reference evidence="1 2" key="1">
    <citation type="submission" date="2018-11" db="EMBL/GenBank/DDBJ databases">
        <title>Genomic Encyclopedia of Type Strains, Phase IV (KMG-IV): sequencing the most valuable type-strain genomes for metagenomic binning, comparative biology and taxonomic classification.</title>
        <authorList>
            <person name="Goeker M."/>
        </authorList>
    </citation>
    <scope>NUCLEOTIDE SEQUENCE [LARGE SCALE GENOMIC DNA]</scope>
    <source>
        <strain evidence="1 2">DSM 5900</strain>
    </source>
</reference>
<dbReference type="AlphaFoldDB" id="A0A3N1MBQ6"/>
<dbReference type="RefSeq" id="WP_123689486.1">
    <property type="nucleotide sequence ID" value="NZ_AP019700.1"/>
</dbReference>
<dbReference type="Pfam" id="PF18906">
    <property type="entry name" value="Phage_tube_2"/>
    <property type="match status" value="2"/>
</dbReference>
<gene>
    <name evidence="1" type="ORF">EDC65_1976</name>
</gene>
<evidence type="ECO:0000313" key="1">
    <source>
        <dbReference type="EMBL" id="ROQ00180.1"/>
    </source>
</evidence>
<comment type="caution">
    <text evidence="1">The sequence shown here is derived from an EMBL/GenBank/DDBJ whole genome shotgun (WGS) entry which is preliminary data.</text>
</comment>
<evidence type="ECO:0000313" key="2">
    <source>
        <dbReference type="Proteomes" id="UP000278222"/>
    </source>
</evidence>
<accession>A0A3N1MBQ6</accession>
<dbReference type="OrthoDB" id="8048894at2"/>
<dbReference type="EMBL" id="RJKX01000013">
    <property type="protein sequence ID" value="ROQ00180.1"/>
    <property type="molecule type" value="Genomic_DNA"/>
</dbReference>
<organism evidence="1 2">
    <name type="scientific">Stella humosa</name>
    <dbReference type="NCBI Taxonomy" id="94"/>
    <lineage>
        <taxon>Bacteria</taxon>
        <taxon>Pseudomonadati</taxon>
        <taxon>Pseudomonadota</taxon>
        <taxon>Alphaproteobacteria</taxon>
        <taxon>Rhodospirillales</taxon>
        <taxon>Stellaceae</taxon>
        <taxon>Stella</taxon>
    </lineage>
</organism>
<dbReference type="Proteomes" id="UP000278222">
    <property type="component" value="Unassembled WGS sequence"/>
</dbReference>
<proteinExistence type="predicted"/>
<name>A0A3N1MBQ6_9PROT</name>
<sequence length="470" mass="48054">MTIGDTSRVALRLVEETSWGETPALPMRALRAKSQSLDFNLRHVASEEFRADRQVADVATVDAGAAGAIGVELSFGAADPLFEAGLFGRFAAVAHLSGAAATSTSAYGVASGGGAFAEGHLLRGAGFAAAGNNGLHRVASATGTAVTVAGTPLAVEATAAGQSIRAVGFEGEAGDIAAVTGGLESTDLDFTTLGLAVGQWIAIGGAASGQRFVTAADNGWARIAGIAAHALALDHRPEGWMADPGTGRTIRVFFGDVLHNGIEEISHSIERAHDDIGQVLLFRGQMVRVLRLTLATGRILEASFDLVGRDARRGTASFGTGEPVPAGTAPVMNAVGDVLLVREGGAGAGIVRQMTVELDNNLREVKAVGALGNVAIGVGDAAVGGTLEAYFQDGALYDKYLGGTETSFAFVAAAAGQAYVVTLPRVKLAGGRIEAGSRNADCVLRFDLMGLRDPVTGCSIQIDRLPEFAA</sequence>
<protein>
    <submittedName>
        <fullName evidence="1">Uncharacterized protein</fullName>
    </submittedName>
</protein>